<protein>
    <submittedName>
        <fullName evidence="2">Uncharacterized protein</fullName>
    </submittedName>
</protein>
<organism evidence="2 3">
    <name type="scientific">Plantimonas leprariae</name>
    <dbReference type="NCBI Taxonomy" id="2615207"/>
    <lineage>
        <taxon>Bacteria</taxon>
        <taxon>Pseudomonadati</taxon>
        <taxon>Pseudomonadota</taxon>
        <taxon>Alphaproteobacteria</taxon>
        <taxon>Hyphomicrobiales</taxon>
        <taxon>Aurantimonadaceae</taxon>
        <taxon>Plantimonas</taxon>
    </lineage>
</organism>
<accession>A0A7V7PMD9</accession>
<evidence type="ECO:0000313" key="2">
    <source>
        <dbReference type="EMBL" id="KAB0678051.1"/>
    </source>
</evidence>
<gene>
    <name evidence="2" type="ORF">F6X38_16630</name>
</gene>
<feature type="compositionally biased region" description="Low complexity" evidence="1">
    <location>
        <begin position="428"/>
        <end position="447"/>
    </location>
</feature>
<feature type="region of interest" description="Disordered" evidence="1">
    <location>
        <begin position="167"/>
        <end position="197"/>
    </location>
</feature>
<sequence>MPVYSNPGFQQGVDNLMKLFAPPSGDEAAGWARANAMRAEAARKADAYARMTAKGATPALIDQFGVASGTFLPTQSYHAVDMGDATTRRGQDMESSDRRYGVDVGARTSAANNAADNERALATNQADNERAIGQTKLSSLAGFFGPLGKDQVRPAVPSQLMTLFGGPGGDLPAAEGRRSPMSETEVKGAERQDLRGRGLLTDQDLIDAITGDKAPVEALGPGGKPTFMSPGAAIRTGAQPAPKSPSAVFNNGGGEGAFDKTIGEKQAGLFIDLATDGVDARNDRALLDRLDEQTRDLPGGMLGGLQSIASGYGIKLGPNASNVEAANAIIARLVPAARQGMPGAASDRDVNLFKQSLPSLSQTPEGRRIVSDTLRGLAQAREEQARIATSVVNGEITRAEGMTALQNLPDAFASLRQAAGNGGGVETGAGATARPAAAASAAPVRVASPEEARRLPSGTAIQLPDGRIGKVP</sequence>
<dbReference type="Proteomes" id="UP000432089">
    <property type="component" value="Unassembled WGS sequence"/>
</dbReference>
<keyword evidence="3" id="KW-1185">Reference proteome</keyword>
<evidence type="ECO:0000256" key="1">
    <source>
        <dbReference type="SAM" id="MobiDB-lite"/>
    </source>
</evidence>
<dbReference type="RefSeq" id="WP_150971565.1">
    <property type="nucleotide sequence ID" value="NZ_VZDO01000014.1"/>
</dbReference>
<dbReference type="AlphaFoldDB" id="A0A7V7PMD9"/>
<name>A0A7V7PMD9_9HYPH</name>
<dbReference type="EMBL" id="VZDO01000014">
    <property type="protein sequence ID" value="KAB0678051.1"/>
    <property type="molecule type" value="Genomic_DNA"/>
</dbReference>
<feature type="region of interest" description="Disordered" evidence="1">
    <location>
        <begin position="426"/>
        <end position="472"/>
    </location>
</feature>
<comment type="caution">
    <text evidence="2">The sequence shown here is derived from an EMBL/GenBank/DDBJ whole genome shotgun (WGS) entry which is preliminary data.</text>
</comment>
<evidence type="ECO:0000313" key="3">
    <source>
        <dbReference type="Proteomes" id="UP000432089"/>
    </source>
</evidence>
<proteinExistence type="predicted"/>
<reference evidence="2 3" key="1">
    <citation type="submission" date="2019-09" db="EMBL/GenBank/DDBJ databases">
        <title>YIM 132180 draft genome.</title>
        <authorList>
            <person name="Zhang K."/>
        </authorList>
    </citation>
    <scope>NUCLEOTIDE SEQUENCE [LARGE SCALE GENOMIC DNA]</scope>
    <source>
        <strain evidence="2 3">YIM 132180</strain>
    </source>
</reference>
<feature type="compositionally biased region" description="Basic and acidic residues" evidence="1">
    <location>
        <begin position="175"/>
        <end position="196"/>
    </location>
</feature>